<protein>
    <submittedName>
        <fullName evidence="3">Uncharacterized protein</fullName>
    </submittedName>
</protein>
<keyword evidence="4" id="KW-1185">Reference proteome</keyword>
<keyword evidence="2" id="KW-0732">Signal</keyword>
<dbReference type="RefSeq" id="XP_049140392.1">
    <property type="nucleotide sequence ID" value="XM_049283249.1"/>
</dbReference>
<evidence type="ECO:0000313" key="3">
    <source>
        <dbReference type="EMBL" id="UQC78756.1"/>
    </source>
</evidence>
<organism evidence="3 4">
    <name type="scientific">Colletotrichum lupini</name>
    <dbReference type="NCBI Taxonomy" id="145971"/>
    <lineage>
        <taxon>Eukaryota</taxon>
        <taxon>Fungi</taxon>
        <taxon>Dikarya</taxon>
        <taxon>Ascomycota</taxon>
        <taxon>Pezizomycotina</taxon>
        <taxon>Sordariomycetes</taxon>
        <taxon>Hypocreomycetidae</taxon>
        <taxon>Glomerellales</taxon>
        <taxon>Glomerellaceae</taxon>
        <taxon>Colletotrichum</taxon>
        <taxon>Colletotrichum acutatum species complex</taxon>
    </lineage>
</organism>
<feature type="chain" id="PRO_5040111231" evidence="2">
    <location>
        <begin position="20"/>
        <end position="154"/>
    </location>
</feature>
<feature type="region of interest" description="Disordered" evidence="1">
    <location>
        <begin position="53"/>
        <end position="78"/>
    </location>
</feature>
<feature type="signal peptide" evidence="2">
    <location>
        <begin position="1"/>
        <end position="19"/>
    </location>
</feature>
<gene>
    <name evidence="3" type="ORF">CLUP02_04233</name>
</gene>
<reference evidence="3" key="1">
    <citation type="journal article" date="2021" name="Mol. Plant Microbe Interact.">
        <title>Complete Genome Sequence of the Plant-Pathogenic Fungus Colletotrichum lupini.</title>
        <authorList>
            <person name="Baroncelli R."/>
            <person name="Pensec F."/>
            <person name="Da Lio D."/>
            <person name="Boufleur T."/>
            <person name="Vicente I."/>
            <person name="Sarrocco S."/>
            <person name="Picot A."/>
            <person name="Baraldi E."/>
            <person name="Sukno S."/>
            <person name="Thon M."/>
            <person name="Le Floch G."/>
        </authorList>
    </citation>
    <scope>NUCLEOTIDE SEQUENCE</scope>
    <source>
        <strain evidence="3">IMI 504893</strain>
    </source>
</reference>
<sequence length="154" mass="16144">MSAIRSSSSALLLLGGVATLPGAATVRSQFPQRSSTTLSTTTAEQAELGYMQQPLGPASSRTTTHTAGNAKRSGGGASGLGWQATQALWLPRTAAQVVTMSTTTIQAAPLSPSVRDRGAAAGFRYKSAEEVVAVVLGRNQQYQKYSFSRPVRRD</sequence>
<evidence type="ECO:0000256" key="1">
    <source>
        <dbReference type="SAM" id="MobiDB-lite"/>
    </source>
</evidence>
<dbReference type="KEGG" id="clup:CLUP02_04233"/>
<accession>A0A9Q8WD40</accession>
<evidence type="ECO:0000313" key="4">
    <source>
        <dbReference type="Proteomes" id="UP000830671"/>
    </source>
</evidence>
<dbReference type="AlphaFoldDB" id="A0A9Q8WD40"/>
<evidence type="ECO:0000256" key="2">
    <source>
        <dbReference type="SAM" id="SignalP"/>
    </source>
</evidence>
<proteinExistence type="predicted"/>
<dbReference type="Proteomes" id="UP000830671">
    <property type="component" value="Chromosome 2"/>
</dbReference>
<dbReference type="GeneID" id="73338259"/>
<name>A0A9Q8WD40_9PEZI</name>
<dbReference type="EMBL" id="CP019474">
    <property type="protein sequence ID" value="UQC78756.1"/>
    <property type="molecule type" value="Genomic_DNA"/>
</dbReference>